<dbReference type="PANTHER" id="PTHR42918">
    <property type="entry name" value="LYSYL-TRNA SYNTHETASE"/>
    <property type="match status" value="1"/>
</dbReference>
<protein>
    <recommendedName>
        <fullName evidence="1 9">Lysine--tRNA ligase</fullName>
        <ecNumber evidence="1 9">6.1.1.6</ecNumber>
    </recommendedName>
    <alternativeName>
        <fullName evidence="7 9">Lysyl-tRNA synthetase</fullName>
    </alternativeName>
</protein>
<dbReference type="InterPro" id="IPR006195">
    <property type="entry name" value="aa-tRNA-synth_II"/>
</dbReference>
<dbReference type="InterPro" id="IPR044136">
    <property type="entry name" value="Lys-tRNA-ligase_II_N"/>
</dbReference>
<dbReference type="HAMAP" id="MF_00252">
    <property type="entry name" value="Lys_tRNA_synth_class2"/>
    <property type="match status" value="1"/>
</dbReference>
<dbReference type="InterPro" id="IPR012340">
    <property type="entry name" value="NA-bd_OB-fold"/>
</dbReference>
<dbReference type="Pfam" id="PF01336">
    <property type="entry name" value="tRNA_anti-codon"/>
    <property type="match status" value="1"/>
</dbReference>
<organism evidence="11 12">
    <name type="scientific">Aureococcus anophagefferens</name>
    <name type="common">Harmful bloom alga</name>
    <dbReference type="NCBI Taxonomy" id="44056"/>
    <lineage>
        <taxon>Eukaryota</taxon>
        <taxon>Sar</taxon>
        <taxon>Stramenopiles</taxon>
        <taxon>Ochrophyta</taxon>
        <taxon>Pelagophyceae</taxon>
        <taxon>Pelagomonadales</taxon>
        <taxon>Pelagomonadaceae</taxon>
        <taxon>Aureococcus</taxon>
    </lineage>
</organism>
<keyword evidence="12" id="KW-1185">Reference proteome</keyword>
<proteinExistence type="inferred from homology"/>
<evidence type="ECO:0000256" key="7">
    <source>
        <dbReference type="ARBA" id="ARBA00030563"/>
    </source>
</evidence>
<dbReference type="NCBIfam" id="NF001756">
    <property type="entry name" value="PRK00484.1"/>
    <property type="match status" value="1"/>
</dbReference>
<dbReference type="Gene3D" id="2.40.50.140">
    <property type="entry name" value="Nucleic acid-binding proteins"/>
    <property type="match status" value="1"/>
</dbReference>
<dbReference type="EC" id="6.1.1.6" evidence="1 9"/>
<dbReference type="Pfam" id="PF00152">
    <property type="entry name" value="tRNA-synt_2"/>
    <property type="match status" value="1"/>
</dbReference>
<feature type="domain" description="Aminoacyl-transfer RNA synthetases class-II family profile" evidence="10">
    <location>
        <begin position="278"/>
        <end position="597"/>
    </location>
</feature>
<dbReference type="InterPro" id="IPR018149">
    <property type="entry name" value="Lys-tRNA-synth_II_C"/>
</dbReference>
<dbReference type="CDD" id="cd00775">
    <property type="entry name" value="LysRS_core"/>
    <property type="match status" value="1"/>
</dbReference>
<dbReference type="SUPFAM" id="SSF55681">
    <property type="entry name" value="Class II aaRS and biotin synthetases"/>
    <property type="match status" value="1"/>
</dbReference>
<evidence type="ECO:0000256" key="2">
    <source>
        <dbReference type="ARBA" id="ARBA00022598"/>
    </source>
</evidence>
<reference evidence="11 12" key="1">
    <citation type="submission" date="2024-03" db="EMBL/GenBank/DDBJ databases">
        <title>Aureococcus anophagefferens CCMP1851 and Kratosvirus quantuckense: Draft genome of a second virus-susceptible host strain in the model system.</title>
        <authorList>
            <person name="Chase E."/>
            <person name="Truchon A.R."/>
            <person name="Schepens W."/>
            <person name="Wilhelm S.W."/>
        </authorList>
    </citation>
    <scope>NUCLEOTIDE SEQUENCE [LARGE SCALE GENOMIC DNA]</scope>
    <source>
        <strain evidence="11 12">CCMP1851</strain>
    </source>
</reference>
<keyword evidence="2" id="KW-0436">Ligase</keyword>
<keyword evidence="4" id="KW-0547">Nucleotide-binding</keyword>
<keyword evidence="3" id="KW-0479">Metal-binding</keyword>
<gene>
    <name evidence="11" type="primary">MSK1</name>
    <name evidence="11" type="ORF">SO694_0001736</name>
</gene>
<dbReference type="PROSITE" id="PS50862">
    <property type="entry name" value="AA_TRNA_LIGASE_II"/>
    <property type="match status" value="1"/>
</dbReference>
<dbReference type="SUPFAM" id="SSF50249">
    <property type="entry name" value="Nucleic acid-binding proteins"/>
    <property type="match status" value="1"/>
</dbReference>
<evidence type="ECO:0000313" key="12">
    <source>
        <dbReference type="Proteomes" id="UP001363151"/>
    </source>
</evidence>
<comment type="catalytic activity">
    <reaction evidence="8 9">
        <text>tRNA(Lys) + L-lysine + ATP = L-lysyl-tRNA(Lys) + AMP + diphosphate</text>
        <dbReference type="Rhea" id="RHEA:20792"/>
        <dbReference type="Rhea" id="RHEA-COMP:9696"/>
        <dbReference type="Rhea" id="RHEA-COMP:9697"/>
        <dbReference type="ChEBI" id="CHEBI:30616"/>
        <dbReference type="ChEBI" id="CHEBI:32551"/>
        <dbReference type="ChEBI" id="CHEBI:33019"/>
        <dbReference type="ChEBI" id="CHEBI:78442"/>
        <dbReference type="ChEBI" id="CHEBI:78529"/>
        <dbReference type="ChEBI" id="CHEBI:456215"/>
        <dbReference type="EC" id="6.1.1.6"/>
    </reaction>
</comment>
<dbReference type="NCBIfam" id="TIGR00499">
    <property type="entry name" value="lysS_bact"/>
    <property type="match status" value="1"/>
</dbReference>
<dbReference type="Gene3D" id="3.30.930.10">
    <property type="entry name" value="Bira Bifunctional Protein, Domain 2"/>
    <property type="match status" value="1"/>
</dbReference>
<keyword evidence="6" id="KW-0030">Aminoacyl-tRNA synthetase</keyword>
<dbReference type="PRINTS" id="PR00982">
    <property type="entry name" value="TRNASYNTHLYS"/>
</dbReference>
<keyword evidence="5" id="KW-0067">ATP-binding</keyword>
<evidence type="ECO:0000256" key="3">
    <source>
        <dbReference type="ARBA" id="ARBA00022723"/>
    </source>
</evidence>
<dbReference type="InterPro" id="IPR045864">
    <property type="entry name" value="aa-tRNA-synth_II/BPL/LPL"/>
</dbReference>
<evidence type="ECO:0000256" key="4">
    <source>
        <dbReference type="ARBA" id="ARBA00022741"/>
    </source>
</evidence>
<dbReference type="InterPro" id="IPR004364">
    <property type="entry name" value="Aa-tRNA-synt_II"/>
</dbReference>
<name>A0ABR1G2P4_AURAN</name>
<sequence length="599" mass="65062">MRLHLAGMLALCRALQRASVPRSHLQRRGLRATVATPPPAAPDAGVAAQVEAQGALIRDLKEGQGLGNKSPEVVAAVAELVRLKALLEPPPDAGGDATEAYAELRGRRLAKAEAMRAAGVEPFAYGFEASHSAAAAQAEWAGLENGAEDEGARVSVCGRLMAKRVFGKKLAFFGLRDATGEIQLFLEKKRVNGGLGDGDPKTFKNLLEWTDGGDVVGASGTVKRTDKGELSVYVDDWTMLTKALAPLPDKHKGLVDVQTRYRRRELDLIANPDVRRTFELRAKITSGIRRFLDDRGFLEIETPTLHSQPGGAEAKPFETKHNALDLDLTLRIATELHLKRLVVGGFDRVYELGRIFRNEGVSTRHNPEFTSVELYQAYADYDDMMVLTETLVESLAENLVGTTQLPYADETIDVSAPWRRVTMSEVVRDAGVDFEGLDLDEAKAAAKAAGVPAALADKQETLGYLLNCCFEELCEASLRQPTFVTDYPVEISPLAKPHRSKPGLVERFELFCVGRELANAYSELTDPVDQRARFEAQAAKKAAGDDEACGVDEDFLAAVEHGLPPTGGLGIGIDRLVMLLTNAPSIRDVIAFPLLKPEA</sequence>
<evidence type="ECO:0000256" key="6">
    <source>
        <dbReference type="ARBA" id="ARBA00023146"/>
    </source>
</evidence>
<accession>A0ABR1G2P4</accession>
<dbReference type="CDD" id="cd04322">
    <property type="entry name" value="LysRS_N"/>
    <property type="match status" value="1"/>
</dbReference>
<dbReference type="PANTHER" id="PTHR42918:SF15">
    <property type="entry name" value="LYSINE--TRNA LIGASE, CHLOROPLASTIC_MITOCHONDRIAL"/>
    <property type="match status" value="1"/>
</dbReference>
<evidence type="ECO:0000256" key="1">
    <source>
        <dbReference type="ARBA" id="ARBA00013166"/>
    </source>
</evidence>
<dbReference type="InterPro" id="IPR002313">
    <property type="entry name" value="Lys-tRNA-ligase_II"/>
</dbReference>
<dbReference type="Proteomes" id="UP001363151">
    <property type="component" value="Unassembled WGS sequence"/>
</dbReference>
<evidence type="ECO:0000256" key="5">
    <source>
        <dbReference type="ARBA" id="ARBA00022840"/>
    </source>
</evidence>
<evidence type="ECO:0000313" key="11">
    <source>
        <dbReference type="EMBL" id="KAK7242526.1"/>
    </source>
</evidence>
<evidence type="ECO:0000256" key="8">
    <source>
        <dbReference type="ARBA" id="ARBA00048573"/>
    </source>
</evidence>
<evidence type="ECO:0000259" key="10">
    <source>
        <dbReference type="PROSITE" id="PS50862"/>
    </source>
</evidence>
<dbReference type="InterPro" id="IPR004365">
    <property type="entry name" value="NA-bd_OB_tRNA"/>
</dbReference>
<comment type="caution">
    <text evidence="11">The sequence shown here is derived from an EMBL/GenBank/DDBJ whole genome shotgun (WGS) entry which is preliminary data.</text>
</comment>
<evidence type="ECO:0000256" key="9">
    <source>
        <dbReference type="RuleBase" id="RU003748"/>
    </source>
</evidence>
<dbReference type="EMBL" id="JBBJCI010000142">
    <property type="protein sequence ID" value="KAK7242526.1"/>
    <property type="molecule type" value="Genomic_DNA"/>
</dbReference>